<sequence>MAGFANDAKKMLELLGGKENIVSFTHCATRMRFVLKDQKQADVKAIEELSCVKGSFTQGGQFQIIIGNKVSTFYDDFVEASGIEGVSKAEVKTEAKGNLNLLQRLLANLAEVFAPIIPAIIVGGLILGFRNIIGDIALLENGTKTITAVYPFWNGVYNFLWLIGEAIFTFLPVIITYSVCKKMNSDPVLGIVLGITLVSPQLMSASDYVQAVATGGDIKTWDFGAFHINMVGYQSQVIPAILVGILFSVLYKFLKKHVPEMISMIVVPFFSLVPAVLLAHTVIGPFGRVIGDGLAKIIQVGFDSSFSWIVSGIYGLLYPLMVITGLHHAMLPIDLQAAETVGGIYTFPVVALNNIAQASAVVAFVIINRRNAKAKEVGVPAFISGYLGVTEPAMFGINLKYLYPFVGAMLATGVTGMISRLIGVIANSVGVGGLPAFLSMKAQYMLPYIGVMALCIVLSILFTLLLSKTSLNSENRKKN</sequence>
<dbReference type="SUPFAM" id="SSF55604">
    <property type="entry name" value="Glucose permease domain IIB"/>
    <property type="match status" value="1"/>
</dbReference>
<feature type="transmembrane region" description="Helical" evidence="12">
    <location>
        <begin position="237"/>
        <end position="254"/>
    </location>
</feature>
<reference evidence="15 16" key="1">
    <citation type="submission" date="2024-06" db="EMBL/GenBank/DDBJ databases">
        <title>Genomic Encyclopedia of Type Strains, Phase IV (KMG-IV): sequencing the most valuable type-strain genomes for metagenomic binning, comparative biology and taxonomic classification.</title>
        <authorList>
            <person name="Goeker M."/>
        </authorList>
    </citation>
    <scope>NUCLEOTIDE SEQUENCE [LARGE SCALE GENOMIC DNA]</scope>
    <source>
        <strain evidence="15 16">DSM 29492</strain>
    </source>
</reference>
<keyword evidence="2" id="KW-0813">Transport</keyword>
<dbReference type="Pfam" id="PF02378">
    <property type="entry name" value="PTS_EIIC"/>
    <property type="match status" value="1"/>
</dbReference>
<evidence type="ECO:0000256" key="5">
    <source>
        <dbReference type="ARBA" id="ARBA00022679"/>
    </source>
</evidence>
<keyword evidence="8" id="KW-0418">Kinase</keyword>
<dbReference type="NCBIfam" id="NF008236">
    <property type="entry name" value="PRK11007.1"/>
    <property type="match status" value="1"/>
</dbReference>
<comment type="caution">
    <text evidence="15">The sequence shown here is derived from an EMBL/GenBank/DDBJ whole genome shotgun (WGS) entry which is preliminary data.</text>
</comment>
<evidence type="ECO:0000256" key="9">
    <source>
        <dbReference type="ARBA" id="ARBA00022989"/>
    </source>
</evidence>
<dbReference type="InterPro" id="IPR018113">
    <property type="entry name" value="PTrfase_EIIB_Cys"/>
</dbReference>
<comment type="subcellular location">
    <subcellularLocation>
        <location evidence="1">Cell membrane</location>
        <topology evidence="1">Multi-pass membrane protein</topology>
    </subcellularLocation>
</comment>
<evidence type="ECO:0000313" key="16">
    <source>
        <dbReference type="Proteomes" id="UP001549106"/>
    </source>
</evidence>
<dbReference type="Gene3D" id="3.30.1360.60">
    <property type="entry name" value="Glucose permease domain IIB"/>
    <property type="match status" value="1"/>
</dbReference>
<dbReference type="PROSITE" id="PS01035">
    <property type="entry name" value="PTS_EIIB_TYPE_1_CYS"/>
    <property type="match status" value="1"/>
</dbReference>
<dbReference type="Proteomes" id="UP001549106">
    <property type="component" value="Unassembled WGS sequence"/>
</dbReference>
<evidence type="ECO:0000256" key="8">
    <source>
        <dbReference type="ARBA" id="ARBA00022777"/>
    </source>
</evidence>
<dbReference type="InterPro" id="IPR001996">
    <property type="entry name" value="PTS_IIB_1"/>
</dbReference>
<dbReference type="InterPro" id="IPR011296">
    <property type="entry name" value="PTS_IIBC_treh"/>
</dbReference>
<evidence type="ECO:0000256" key="12">
    <source>
        <dbReference type="SAM" id="Phobius"/>
    </source>
</evidence>
<evidence type="ECO:0000256" key="1">
    <source>
        <dbReference type="ARBA" id="ARBA00004651"/>
    </source>
</evidence>
<keyword evidence="16" id="KW-1185">Reference proteome</keyword>
<evidence type="ECO:0000256" key="6">
    <source>
        <dbReference type="ARBA" id="ARBA00022683"/>
    </source>
</evidence>
<feature type="domain" description="PTS EIIB type-1" evidence="13">
    <location>
        <begin position="5"/>
        <end position="87"/>
    </location>
</feature>
<evidence type="ECO:0000256" key="2">
    <source>
        <dbReference type="ARBA" id="ARBA00022448"/>
    </source>
</evidence>
<feature type="transmembrane region" description="Helical" evidence="12">
    <location>
        <begin position="187"/>
        <end position="203"/>
    </location>
</feature>
<feature type="active site" description="Phosphocysteine intermediate; for EIIB activity" evidence="11">
    <location>
        <position position="27"/>
    </location>
</feature>
<keyword evidence="4" id="KW-0762">Sugar transport</keyword>
<evidence type="ECO:0000256" key="10">
    <source>
        <dbReference type="ARBA" id="ARBA00023136"/>
    </source>
</evidence>
<evidence type="ECO:0000256" key="3">
    <source>
        <dbReference type="ARBA" id="ARBA00022475"/>
    </source>
</evidence>
<dbReference type="InterPro" id="IPR036878">
    <property type="entry name" value="Glu_permease_IIB"/>
</dbReference>
<keyword evidence="6" id="KW-0598">Phosphotransferase system</keyword>
<feature type="transmembrane region" description="Helical" evidence="12">
    <location>
        <begin position="445"/>
        <end position="467"/>
    </location>
</feature>
<evidence type="ECO:0000256" key="11">
    <source>
        <dbReference type="PROSITE-ProRule" id="PRU00421"/>
    </source>
</evidence>
<accession>A0ABV2M0H2</accession>
<dbReference type="SUPFAM" id="SSF81665">
    <property type="entry name" value="Calcium ATPase, transmembrane domain M"/>
    <property type="match status" value="1"/>
</dbReference>
<feature type="transmembrane region" description="Helical" evidence="12">
    <location>
        <begin position="266"/>
        <end position="286"/>
    </location>
</feature>
<keyword evidence="9 12" id="KW-1133">Transmembrane helix</keyword>
<dbReference type="InterPro" id="IPR023298">
    <property type="entry name" value="ATPase_P-typ_TM_dom_sf"/>
</dbReference>
<dbReference type="InterPro" id="IPR003352">
    <property type="entry name" value="PTS_EIIC"/>
</dbReference>
<dbReference type="InterPro" id="IPR050558">
    <property type="entry name" value="PTS_Sugar-Specific_Components"/>
</dbReference>
<dbReference type="PROSITE" id="PS51103">
    <property type="entry name" value="PTS_EIIC_TYPE_1"/>
    <property type="match status" value="1"/>
</dbReference>
<dbReference type="EMBL" id="JBEPMJ010000006">
    <property type="protein sequence ID" value="MET3749947.1"/>
    <property type="molecule type" value="Genomic_DNA"/>
</dbReference>
<dbReference type="Pfam" id="PF00367">
    <property type="entry name" value="PTS_EIIB"/>
    <property type="match status" value="1"/>
</dbReference>
<dbReference type="CDD" id="cd00212">
    <property type="entry name" value="PTS_IIB_glc"/>
    <property type="match status" value="1"/>
</dbReference>
<evidence type="ECO:0000259" key="14">
    <source>
        <dbReference type="PROSITE" id="PS51103"/>
    </source>
</evidence>
<keyword evidence="5" id="KW-0808">Transferase</keyword>
<evidence type="ECO:0000259" key="13">
    <source>
        <dbReference type="PROSITE" id="PS51098"/>
    </source>
</evidence>
<keyword evidence="10 12" id="KW-0472">Membrane</keyword>
<feature type="transmembrane region" description="Helical" evidence="12">
    <location>
        <begin position="105"/>
        <end position="129"/>
    </location>
</feature>
<dbReference type="NCBIfam" id="TIGR01992">
    <property type="entry name" value="PTS-IIBC-Tre"/>
    <property type="match status" value="1"/>
</dbReference>
<dbReference type="PANTHER" id="PTHR30175:SF4">
    <property type="entry name" value="PTS SYSTEM TREHALOSE-SPECIFIC EIIBC COMPONENT"/>
    <property type="match status" value="1"/>
</dbReference>
<evidence type="ECO:0000256" key="4">
    <source>
        <dbReference type="ARBA" id="ARBA00022597"/>
    </source>
</evidence>
<dbReference type="InterPro" id="IPR013013">
    <property type="entry name" value="PTS_EIIC_1"/>
</dbReference>
<feature type="transmembrane region" description="Helical" evidence="12">
    <location>
        <begin position="401"/>
        <end position="425"/>
    </location>
</feature>
<dbReference type="RefSeq" id="WP_257464276.1">
    <property type="nucleotide sequence ID" value="NZ_BAABXP010000001.1"/>
</dbReference>
<organism evidence="15 16">
    <name type="scientific">Blautia caecimuris</name>
    <dbReference type="NCBI Taxonomy" id="1796615"/>
    <lineage>
        <taxon>Bacteria</taxon>
        <taxon>Bacillati</taxon>
        <taxon>Bacillota</taxon>
        <taxon>Clostridia</taxon>
        <taxon>Lachnospirales</taxon>
        <taxon>Lachnospiraceae</taxon>
        <taxon>Blautia</taxon>
    </lineage>
</organism>
<protein>
    <submittedName>
        <fullName evidence="15">PTS system trehalose-specific IIC component</fullName>
    </submittedName>
</protein>
<evidence type="ECO:0000313" key="15">
    <source>
        <dbReference type="EMBL" id="MET3749947.1"/>
    </source>
</evidence>
<name>A0ABV2M0H2_9FIRM</name>
<feature type="domain" description="PTS EIIC type-1" evidence="14">
    <location>
        <begin position="107"/>
        <end position="478"/>
    </location>
</feature>
<dbReference type="PANTHER" id="PTHR30175">
    <property type="entry name" value="PHOSPHOTRANSFERASE SYSTEM TRANSPORT PROTEIN"/>
    <property type="match status" value="1"/>
</dbReference>
<gene>
    <name evidence="15" type="ORF">ABID24_001182</name>
</gene>
<proteinExistence type="predicted"/>
<evidence type="ECO:0000256" key="7">
    <source>
        <dbReference type="ARBA" id="ARBA00022692"/>
    </source>
</evidence>
<keyword evidence="7 12" id="KW-0812">Transmembrane</keyword>
<keyword evidence="3" id="KW-1003">Cell membrane</keyword>
<feature type="transmembrane region" description="Helical" evidence="12">
    <location>
        <begin position="306"/>
        <end position="326"/>
    </location>
</feature>
<dbReference type="PROSITE" id="PS51098">
    <property type="entry name" value="PTS_EIIB_TYPE_1"/>
    <property type="match status" value="1"/>
</dbReference>
<feature type="transmembrane region" description="Helical" evidence="12">
    <location>
        <begin position="159"/>
        <end position="180"/>
    </location>
</feature>